<dbReference type="Gene3D" id="2.60.120.10">
    <property type="entry name" value="Jelly Rolls"/>
    <property type="match status" value="1"/>
</dbReference>
<keyword evidence="3" id="KW-0804">Transcription</keyword>
<keyword evidence="2" id="KW-0238">DNA-binding</keyword>
<dbReference type="PANTHER" id="PTHR24567:SF68">
    <property type="entry name" value="DNA-BINDING TRANSCRIPTIONAL DUAL REGULATOR CRP"/>
    <property type="match status" value="1"/>
</dbReference>
<dbReference type="PROSITE" id="PS50042">
    <property type="entry name" value="CNMP_BINDING_3"/>
    <property type="match status" value="1"/>
</dbReference>
<accession>A0ABX0STX2</accession>
<dbReference type="PANTHER" id="PTHR24567">
    <property type="entry name" value="CRP FAMILY TRANSCRIPTIONAL REGULATORY PROTEIN"/>
    <property type="match status" value="1"/>
</dbReference>
<dbReference type="Pfam" id="PF00027">
    <property type="entry name" value="cNMP_binding"/>
    <property type="match status" value="1"/>
</dbReference>
<organism evidence="6 7">
    <name type="scientific">Amycolatopsis viridis</name>
    <dbReference type="NCBI Taxonomy" id="185678"/>
    <lineage>
        <taxon>Bacteria</taxon>
        <taxon>Bacillati</taxon>
        <taxon>Actinomycetota</taxon>
        <taxon>Actinomycetes</taxon>
        <taxon>Pseudonocardiales</taxon>
        <taxon>Pseudonocardiaceae</taxon>
        <taxon>Amycolatopsis</taxon>
    </lineage>
</organism>
<evidence type="ECO:0000259" key="5">
    <source>
        <dbReference type="PROSITE" id="PS51063"/>
    </source>
</evidence>
<reference evidence="6 7" key="1">
    <citation type="submission" date="2020-03" db="EMBL/GenBank/DDBJ databases">
        <title>Sequencing the genomes of 1000 actinobacteria strains.</title>
        <authorList>
            <person name="Klenk H.-P."/>
        </authorList>
    </citation>
    <scope>NUCLEOTIDE SEQUENCE [LARGE SCALE GENOMIC DNA]</scope>
    <source>
        <strain evidence="6 7">DSM 45668</strain>
    </source>
</reference>
<dbReference type="Pfam" id="PF13545">
    <property type="entry name" value="HTH_Crp_2"/>
    <property type="match status" value="1"/>
</dbReference>
<dbReference type="InterPro" id="IPR050397">
    <property type="entry name" value="Env_Response_Regulators"/>
</dbReference>
<dbReference type="SMART" id="SM00419">
    <property type="entry name" value="HTH_CRP"/>
    <property type="match status" value="1"/>
</dbReference>
<dbReference type="SMART" id="SM00100">
    <property type="entry name" value="cNMP"/>
    <property type="match status" value="1"/>
</dbReference>
<dbReference type="SUPFAM" id="SSF51206">
    <property type="entry name" value="cAMP-binding domain-like"/>
    <property type="match status" value="1"/>
</dbReference>
<sequence length="219" mass="23765">MSNVLRGFRALIGERLWDALVSEGATRSFPSGSFLLRQGDPGGSVLVLLRGRVQVTGHDQQGAELLVSLRAGGDLVGEIAGVPQMTRTASVQAIDHCTAQVLTAEKFRDFLKRNRIDGHFTDYLLGKLSETVPYQMQLVHFTARRRLARLMLELVVLADPGHPDRMRVPFSQESLARALGLSRSTVAEQIAALRELGALTAGRRLVVADLDKLAGSAGL</sequence>
<dbReference type="InterPro" id="IPR036390">
    <property type="entry name" value="WH_DNA-bd_sf"/>
</dbReference>
<evidence type="ECO:0000313" key="7">
    <source>
        <dbReference type="Proteomes" id="UP000754495"/>
    </source>
</evidence>
<dbReference type="RefSeq" id="WP_208400047.1">
    <property type="nucleotide sequence ID" value="NZ_JAANOU010000001.1"/>
</dbReference>
<keyword evidence="1" id="KW-0805">Transcription regulation</keyword>
<dbReference type="InterPro" id="IPR000595">
    <property type="entry name" value="cNMP-bd_dom"/>
</dbReference>
<keyword evidence="7" id="KW-1185">Reference proteome</keyword>
<dbReference type="InterPro" id="IPR012318">
    <property type="entry name" value="HTH_CRP"/>
</dbReference>
<dbReference type="CDD" id="cd00038">
    <property type="entry name" value="CAP_ED"/>
    <property type="match status" value="1"/>
</dbReference>
<evidence type="ECO:0000313" key="6">
    <source>
        <dbReference type="EMBL" id="NIH78970.1"/>
    </source>
</evidence>
<dbReference type="Proteomes" id="UP000754495">
    <property type="component" value="Unassembled WGS sequence"/>
</dbReference>
<name>A0ABX0STX2_9PSEU</name>
<dbReference type="InterPro" id="IPR018490">
    <property type="entry name" value="cNMP-bd_dom_sf"/>
</dbReference>
<comment type="caution">
    <text evidence="6">The sequence shown here is derived from an EMBL/GenBank/DDBJ whole genome shotgun (WGS) entry which is preliminary data.</text>
</comment>
<evidence type="ECO:0000259" key="4">
    <source>
        <dbReference type="PROSITE" id="PS50042"/>
    </source>
</evidence>
<evidence type="ECO:0000256" key="1">
    <source>
        <dbReference type="ARBA" id="ARBA00023015"/>
    </source>
</evidence>
<evidence type="ECO:0000256" key="3">
    <source>
        <dbReference type="ARBA" id="ARBA00023163"/>
    </source>
</evidence>
<feature type="domain" description="Cyclic nucleotide-binding" evidence="4">
    <location>
        <begin position="4"/>
        <end position="111"/>
    </location>
</feature>
<protein>
    <submittedName>
        <fullName evidence="6">CRP-like cAMP-binding protein</fullName>
    </submittedName>
</protein>
<dbReference type="SUPFAM" id="SSF46785">
    <property type="entry name" value="Winged helix' DNA-binding domain"/>
    <property type="match status" value="1"/>
</dbReference>
<gene>
    <name evidence="6" type="ORF">FHX46_001500</name>
</gene>
<dbReference type="InterPro" id="IPR014710">
    <property type="entry name" value="RmlC-like_jellyroll"/>
</dbReference>
<dbReference type="PROSITE" id="PS51063">
    <property type="entry name" value="HTH_CRP_2"/>
    <property type="match status" value="1"/>
</dbReference>
<proteinExistence type="predicted"/>
<dbReference type="EMBL" id="JAANOU010000001">
    <property type="protein sequence ID" value="NIH78970.1"/>
    <property type="molecule type" value="Genomic_DNA"/>
</dbReference>
<evidence type="ECO:0000256" key="2">
    <source>
        <dbReference type="ARBA" id="ARBA00023125"/>
    </source>
</evidence>
<feature type="domain" description="HTH crp-type" evidence="5">
    <location>
        <begin position="141"/>
        <end position="211"/>
    </location>
</feature>